<dbReference type="GO" id="GO:0003677">
    <property type="term" value="F:DNA binding"/>
    <property type="evidence" value="ECO:0007669"/>
    <property type="project" value="InterPro"/>
</dbReference>
<evidence type="ECO:0000313" key="7">
    <source>
        <dbReference type="Proteomes" id="UP001152300"/>
    </source>
</evidence>
<feature type="domain" description="Zn(2)-C6 fungal-type" evidence="5">
    <location>
        <begin position="20"/>
        <end position="52"/>
    </location>
</feature>
<dbReference type="GO" id="GO:0008270">
    <property type="term" value="F:zinc ion binding"/>
    <property type="evidence" value="ECO:0007669"/>
    <property type="project" value="InterPro"/>
</dbReference>
<dbReference type="InterPro" id="IPR007219">
    <property type="entry name" value="XnlR_reg_dom"/>
</dbReference>
<keyword evidence="7" id="KW-1185">Reference proteome</keyword>
<dbReference type="Proteomes" id="UP001152300">
    <property type="component" value="Unassembled WGS sequence"/>
</dbReference>
<dbReference type="GO" id="GO:0000981">
    <property type="term" value="F:DNA-binding transcription factor activity, RNA polymerase II-specific"/>
    <property type="evidence" value="ECO:0007669"/>
    <property type="project" value="InterPro"/>
</dbReference>
<keyword evidence="2" id="KW-0539">Nucleus</keyword>
<evidence type="ECO:0000256" key="3">
    <source>
        <dbReference type="SAM" id="Coils"/>
    </source>
</evidence>
<dbReference type="InterPro" id="IPR001138">
    <property type="entry name" value="Zn2Cys6_DnaBD"/>
</dbReference>
<keyword evidence="1" id="KW-0479">Metal-binding</keyword>
<evidence type="ECO:0000256" key="4">
    <source>
        <dbReference type="SAM" id="MobiDB-lite"/>
    </source>
</evidence>
<dbReference type="InterPro" id="IPR036864">
    <property type="entry name" value="Zn2-C6_fun-type_DNA-bd_sf"/>
</dbReference>
<dbReference type="PROSITE" id="PS00463">
    <property type="entry name" value="ZN2_CY6_FUNGAL_1"/>
    <property type="match status" value="1"/>
</dbReference>
<reference evidence="6" key="1">
    <citation type="submission" date="2022-11" db="EMBL/GenBank/DDBJ databases">
        <title>Genome Resource of Sclerotinia nivalis Strain SnTB1, a Plant Pathogen Isolated from American Ginseng.</title>
        <authorList>
            <person name="Fan S."/>
        </authorList>
    </citation>
    <scope>NUCLEOTIDE SEQUENCE</scope>
    <source>
        <strain evidence="6">SnTB1</strain>
    </source>
</reference>
<feature type="region of interest" description="Disordered" evidence="4">
    <location>
        <begin position="54"/>
        <end position="96"/>
    </location>
</feature>
<dbReference type="PANTHER" id="PTHR31668:SF10">
    <property type="entry name" value="ZN(II)2CYS6 TRANSCRIPTION FACTOR (EUROFUNG)"/>
    <property type="match status" value="1"/>
</dbReference>
<dbReference type="GO" id="GO:0005634">
    <property type="term" value="C:nucleus"/>
    <property type="evidence" value="ECO:0007669"/>
    <property type="project" value="TreeGrafter"/>
</dbReference>
<accession>A0A9X0DIN2</accession>
<dbReference type="InterPro" id="IPR050797">
    <property type="entry name" value="Carb_Metab_Trans_Reg"/>
</dbReference>
<dbReference type="GO" id="GO:0001080">
    <property type="term" value="P:nitrogen catabolite activation of transcription from RNA polymerase II promoter"/>
    <property type="evidence" value="ECO:0007669"/>
    <property type="project" value="TreeGrafter"/>
</dbReference>
<protein>
    <recommendedName>
        <fullName evidence="5">Zn(2)-C6 fungal-type domain-containing protein</fullName>
    </recommendedName>
</protein>
<dbReference type="CDD" id="cd12148">
    <property type="entry name" value="fungal_TF_MHR"/>
    <property type="match status" value="1"/>
</dbReference>
<dbReference type="EMBL" id="JAPEIS010000009">
    <property type="protein sequence ID" value="KAJ8063032.1"/>
    <property type="molecule type" value="Genomic_DNA"/>
</dbReference>
<evidence type="ECO:0000313" key="6">
    <source>
        <dbReference type="EMBL" id="KAJ8063032.1"/>
    </source>
</evidence>
<evidence type="ECO:0000256" key="2">
    <source>
        <dbReference type="ARBA" id="ARBA00023242"/>
    </source>
</evidence>
<feature type="compositionally biased region" description="Polar residues" evidence="4">
    <location>
        <begin position="59"/>
        <end position="78"/>
    </location>
</feature>
<proteinExistence type="predicted"/>
<dbReference type="SMART" id="SM00906">
    <property type="entry name" value="Fungal_trans"/>
    <property type="match status" value="1"/>
</dbReference>
<dbReference type="PROSITE" id="PS50048">
    <property type="entry name" value="ZN2_CY6_FUNGAL_2"/>
    <property type="match status" value="1"/>
</dbReference>
<evidence type="ECO:0000256" key="1">
    <source>
        <dbReference type="ARBA" id="ARBA00022723"/>
    </source>
</evidence>
<sequence length="664" mass="74653">MDSLSTVNGSRPYRSHKIPACDRCRKRKLRCEADLSNGPCRICRDQGVDCIRSEAPRSSKCSAPTTNSTGNIETPSVRSSKRPRMPGSSPPASPRLRNNFHLSVEENAAEQCGLQSPEYSRQERTNVNAKSSMIVGPVIAEDVQLLERYMESQSRPKTSKRGRLYDTVSDNPKDPVIYLSVSRRREGLSSSERPGEKQKEILEQILGPNVGEVVKLYFRHIHPSFPIIDEHNFNQLYSKGDKSLSPALICDILASSLVYWRQSPILKQFPVPDQRYCWNLAVESLQGDFLAPGLSTLYTALLDLSGRPVASITGNTLTSGRTVALAHSLGLNRDPSKWRISDHEKNLRTRLWWGVLIHDRWSSLAHGVPAHIRKNEYDVLLPTLDGLLTEGEEGDYTTSRIRPAECFILLCALTEVLGDILPLLYDRRCRPVIETNKLLRRLEIDLDEWEESLPRWAENQSDATLVSGLSSLRLEFLSAKMLVCRIGFHSATHSSEQCLTEVRAYHHAMLRESAKAITAFLTSLTEQNLNEFWMPYSAYHICSATIILLRCAIDTSDRETADSCKSRLSEVKQWLSWAHVTHHWDLAEICLAQCADPIDRLDASSRSVAMDVQAGGAEAPSMGMVGEDVGDQASMLFLADTESLINGLEYPFVDLWDMFEQEYQ</sequence>
<dbReference type="OrthoDB" id="3034343at2759"/>
<dbReference type="Pfam" id="PF04082">
    <property type="entry name" value="Fungal_trans"/>
    <property type="match status" value="1"/>
</dbReference>
<dbReference type="AlphaFoldDB" id="A0A9X0DIN2"/>
<dbReference type="GO" id="GO:0006351">
    <property type="term" value="P:DNA-templated transcription"/>
    <property type="evidence" value="ECO:0007669"/>
    <property type="project" value="InterPro"/>
</dbReference>
<feature type="coiled-coil region" evidence="3">
    <location>
        <begin position="432"/>
        <end position="459"/>
    </location>
</feature>
<dbReference type="PANTHER" id="PTHR31668">
    <property type="entry name" value="GLUCOSE TRANSPORT TRANSCRIPTION REGULATOR RGT1-RELATED-RELATED"/>
    <property type="match status" value="1"/>
</dbReference>
<dbReference type="CDD" id="cd00067">
    <property type="entry name" value="GAL4"/>
    <property type="match status" value="1"/>
</dbReference>
<comment type="caution">
    <text evidence="6">The sequence shown here is derived from an EMBL/GenBank/DDBJ whole genome shotgun (WGS) entry which is preliminary data.</text>
</comment>
<name>A0A9X0DIN2_9HELO</name>
<dbReference type="Pfam" id="PF00172">
    <property type="entry name" value="Zn_clus"/>
    <property type="match status" value="1"/>
</dbReference>
<keyword evidence="3" id="KW-0175">Coiled coil</keyword>
<gene>
    <name evidence="6" type="ORF">OCU04_008275</name>
</gene>
<dbReference type="SUPFAM" id="SSF57701">
    <property type="entry name" value="Zn2/Cys6 DNA-binding domain"/>
    <property type="match status" value="1"/>
</dbReference>
<organism evidence="6 7">
    <name type="scientific">Sclerotinia nivalis</name>
    <dbReference type="NCBI Taxonomy" id="352851"/>
    <lineage>
        <taxon>Eukaryota</taxon>
        <taxon>Fungi</taxon>
        <taxon>Dikarya</taxon>
        <taxon>Ascomycota</taxon>
        <taxon>Pezizomycotina</taxon>
        <taxon>Leotiomycetes</taxon>
        <taxon>Helotiales</taxon>
        <taxon>Sclerotiniaceae</taxon>
        <taxon>Sclerotinia</taxon>
    </lineage>
</organism>
<dbReference type="Gene3D" id="4.10.240.10">
    <property type="entry name" value="Zn(2)-C6 fungal-type DNA-binding domain"/>
    <property type="match status" value="1"/>
</dbReference>
<evidence type="ECO:0000259" key="5">
    <source>
        <dbReference type="PROSITE" id="PS50048"/>
    </source>
</evidence>